<gene>
    <name evidence="1" type="ORF">DY000_02033534</name>
</gene>
<keyword evidence="2" id="KW-1185">Reference proteome</keyword>
<proteinExistence type="predicted"/>
<dbReference type="Proteomes" id="UP000266723">
    <property type="component" value="Unassembled WGS sequence"/>
</dbReference>
<name>A0ABQ7DXP3_BRACR</name>
<organism evidence="1 2">
    <name type="scientific">Brassica cretica</name>
    <name type="common">Mustard</name>
    <dbReference type="NCBI Taxonomy" id="69181"/>
    <lineage>
        <taxon>Eukaryota</taxon>
        <taxon>Viridiplantae</taxon>
        <taxon>Streptophyta</taxon>
        <taxon>Embryophyta</taxon>
        <taxon>Tracheophyta</taxon>
        <taxon>Spermatophyta</taxon>
        <taxon>Magnoliopsida</taxon>
        <taxon>eudicotyledons</taxon>
        <taxon>Gunneridae</taxon>
        <taxon>Pentapetalae</taxon>
        <taxon>rosids</taxon>
        <taxon>malvids</taxon>
        <taxon>Brassicales</taxon>
        <taxon>Brassicaceae</taxon>
        <taxon>Brassiceae</taxon>
        <taxon>Brassica</taxon>
    </lineage>
</organism>
<accession>A0ABQ7DXP3</accession>
<evidence type="ECO:0000313" key="2">
    <source>
        <dbReference type="Proteomes" id="UP000266723"/>
    </source>
</evidence>
<comment type="caution">
    <text evidence="1">The sequence shown here is derived from an EMBL/GenBank/DDBJ whole genome shotgun (WGS) entry which is preliminary data.</text>
</comment>
<sequence length="135" mass="15404">MLKAQVNILELEKPSEHDAELSILKDSDQEMMSLKRAMTEQERVQKQFELKISHLSDQLTKEMDKSKLLENQLADNLKKVRMLTTGTTTLDHLLTVGQCPSSNWGLDFQGSTSKSAEETVFVKGAYRLQLREIVH</sequence>
<evidence type="ECO:0000313" key="1">
    <source>
        <dbReference type="EMBL" id="KAF3582091.1"/>
    </source>
</evidence>
<reference evidence="1 2" key="1">
    <citation type="journal article" date="2020" name="BMC Genomics">
        <title>Intraspecific diversification of the crop wild relative Brassica cretica Lam. using demographic model selection.</title>
        <authorList>
            <person name="Kioukis A."/>
            <person name="Michalopoulou V.A."/>
            <person name="Briers L."/>
            <person name="Pirintsos S."/>
            <person name="Studholme D.J."/>
            <person name="Pavlidis P."/>
            <person name="Sarris P.F."/>
        </authorList>
    </citation>
    <scope>NUCLEOTIDE SEQUENCE [LARGE SCALE GENOMIC DNA]</scope>
    <source>
        <strain evidence="2">cv. PFS-1207/04</strain>
    </source>
</reference>
<protein>
    <submittedName>
        <fullName evidence="1">Uncharacterized protein</fullName>
    </submittedName>
</protein>
<dbReference type="EMBL" id="QGKV02000649">
    <property type="protein sequence ID" value="KAF3582091.1"/>
    <property type="molecule type" value="Genomic_DNA"/>
</dbReference>